<feature type="region of interest" description="Disordered" evidence="1">
    <location>
        <begin position="851"/>
        <end position="967"/>
    </location>
</feature>
<evidence type="ECO:0000313" key="2">
    <source>
        <dbReference type="EMBL" id="KAJ4388712.1"/>
    </source>
</evidence>
<feature type="region of interest" description="Disordered" evidence="1">
    <location>
        <begin position="984"/>
        <end position="1016"/>
    </location>
</feature>
<feature type="compositionally biased region" description="Basic and acidic residues" evidence="1">
    <location>
        <begin position="323"/>
        <end position="345"/>
    </location>
</feature>
<feature type="compositionally biased region" description="Low complexity" evidence="1">
    <location>
        <begin position="290"/>
        <end position="319"/>
    </location>
</feature>
<keyword evidence="3" id="KW-1185">Reference proteome</keyword>
<feature type="region of interest" description="Disordered" evidence="1">
    <location>
        <begin position="1149"/>
        <end position="1211"/>
    </location>
</feature>
<feature type="compositionally biased region" description="Polar residues" evidence="1">
    <location>
        <begin position="865"/>
        <end position="876"/>
    </location>
</feature>
<feature type="compositionally biased region" description="Basic and acidic residues" evidence="1">
    <location>
        <begin position="126"/>
        <end position="138"/>
    </location>
</feature>
<dbReference type="PANTHER" id="PTHR31014">
    <property type="entry name" value="MITOCHONDRIAL TRANSLATION SYSTEM COMPONENT PET127-RELATED"/>
    <property type="match status" value="1"/>
</dbReference>
<protein>
    <submittedName>
        <fullName evidence="2">Uncharacterized protein</fullName>
    </submittedName>
</protein>
<feature type="compositionally biased region" description="Basic and acidic residues" evidence="1">
    <location>
        <begin position="1150"/>
        <end position="1180"/>
    </location>
</feature>
<dbReference type="AlphaFoldDB" id="A0A9W8YP66"/>
<evidence type="ECO:0000256" key="1">
    <source>
        <dbReference type="SAM" id="MobiDB-lite"/>
    </source>
</evidence>
<reference evidence="2" key="1">
    <citation type="submission" date="2022-10" db="EMBL/GenBank/DDBJ databases">
        <title>Tapping the CABI collections for fungal endophytes: first genome assemblies for Collariella, Neodidymelliopsis, Ascochyta clinopodiicola, Didymella pomorum, Didymosphaeria variabile, Neocosmospora piperis and Neocucurbitaria cava.</title>
        <authorList>
            <person name="Hill R."/>
        </authorList>
    </citation>
    <scope>NUCLEOTIDE SEQUENCE</scope>
    <source>
        <strain evidence="2">IMI 355082</strain>
    </source>
</reference>
<comment type="caution">
    <text evidence="2">The sequence shown here is derived from an EMBL/GenBank/DDBJ whole genome shotgun (WGS) entry which is preliminary data.</text>
</comment>
<feature type="compositionally biased region" description="Basic and acidic residues" evidence="1">
    <location>
        <begin position="267"/>
        <end position="278"/>
    </location>
</feature>
<dbReference type="GO" id="GO:0000964">
    <property type="term" value="P:mitochondrial RNA 5'-end processing"/>
    <property type="evidence" value="ECO:0007669"/>
    <property type="project" value="TreeGrafter"/>
</dbReference>
<feature type="region of interest" description="Disordered" evidence="1">
    <location>
        <begin position="46"/>
        <end position="95"/>
    </location>
</feature>
<feature type="compositionally biased region" description="Polar residues" evidence="1">
    <location>
        <begin position="944"/>
        <end position="953"/>
    </location>
</feature>
<feature type="compositionally biased region" description="Basic and acidic residues" evidence="1">
    <location>
        <begin position="226"/>
        <end position="248"/>
    </location>
</feature>
<evidence type="ECO:0000313" key="3">
    <source>
        <dbReference type="Proteomes" id="UP001140453"/>
    </source>
</evidence>
<accession>A0A9W8YP66</accession>
<dbReference type="Proteomes" id="UP001140453">
    <property type="component" value="Unassembled WGS sequence"/>
</dbReference>
<dbReference type="OrthoDB" id="10249045at2759"/>
<feature type="compositionally biased region" description="Basic and acidic residues" evidence="1">
    <location>
        <begin position="1189"/>
        <end position="1211"/>
    </location>
</feature>
<dbReference type="GO" id="GO:0005740">
    <property type="term" value="C:mitochondrial envelope"/>
    <property type="evidence" value="ECO:0007669"/>
    <property type="project" value="TreeGrafter"/>
</dbReference>
<feature type="compositionally biased region" description="Basic residues" evidence="1">
    <location>
        <begin position="59"/>
        <end position="68"/>
    </location>
</feature>
<gene>
    <name evidence="2" type="ORF">N0V93_006171</name>
</gene>
<sequence>MLALRLRGSRSIRTQFNGSSCRAHMVPATTAGCRRPKAFVRTYAVEVNKSNDNGPKSSKSTKSKRQKGAKASDAESTSNVAKDTEPNAEDGTLDNESKAKTIKILKEATLLLRELQADPAKFAAKKNSDGTKSDDSKRSLKSQFTPIKGAPKFDERQTKIFHETLTVLGDALKIVARSSSDKDKILGADILAARDAIAAFSSGHTRATGSGKSEEKTGDTTPKQSQAKDLEPDLDGKPQERPKKRGESQQKPAPQDSPKKKGQSQQKSEKKETDEPRTKKTKGKKVTQPVTSEAVSQSVATVVASARSASKAQKTTSKSASKRKGDTRSSSAQEEKQSPKIENFRAESASALKPIKVDMKPVPLIQYGLDRVLFKDGVYPLQDPRTRVWNFDPYLATIMPVNEFDFDALTEYVTSSKDQKLIGVTKREKKKYTGSTSSMTSTLAHFHFLLSKWRPINCARLSKQFDIDVEGFSGIMKAPAATILNYKDGVYAIDADKEWDNETVLSMLGKSMEKLLTVPKEEFVKYHRSKSHELTEEEKGQEESYHYTTYGDFMMRSQLDAYDPRLPGTGVYDLKTRAVVSIRMDAVNVEKGAGYEIRQRDGNWESFEREYFDMIRSAFLKYSLQVRMGRMDGIFVAYHNTERIFGFQYIPLEEMDLSIHGTTDTTLGDKEFTASLKLFNELLNQATAKFPKQSLRIHVETRPSKEVPFLYFFAEPVNDEQIKNIQEKSKGNAEKFKAKFGLPLGGKESMGPESNSEELADVEGSIEVEEMSTETDTKAVTADENSDQVWQDMMDVVEDTMDKDAEGITAIREAIQQALEQSGLLHAKSSEEAQHYIEALLKSIVDPEAELAKSESHIEEDEEVVQQSNKPETPDSNPEPKRSSIGSIFSWFRPSAREPETPAEPTAQEEVSPEDETISKKSSEEADTGPSPELVELLVKLTSRVGTTSTSKIANAEAKQQELSDDQARLRSFETILLEMMPEVLDSPEEKAEEKGTAPVESGDSATGAKPQGSEAEKDSIFAMYVTIRNKVNNEPVERPENLRSEDKWNIEYAMEELHGERAAKLYRACMKRRQTIHIPRERNFKSMFDGALPEYIEAGRLFRKREKKIAQRQPVWIVGQPAPLRASEVFNGAGAKLVHVLPSMGPARRGLERKKEESQDLRTPTEQKSTGDTKEERADQSSIEEAVLELRKNEEGKASSFKEWREKSKQ</sequence>
<feature type="region of interest" description="Disordered" evidence="1">
    <location>
        <begin position="201"/>
        <end position="345"/>
    </location>
</feature>
<dbReference type="InterPro" id="IPR013943">
    <property type="entry name" value="Pet127"/>
</dbReference>
<dbReference type="Pfam" id="PF08634">
    <property type="entry name" value="Pet127"/>
    <property type="match status" value="1"/>
</dbReference>
<feature type="compositionally biased region" description="Polar residues" evidence="1">
    <location>
        <begin position="202"/>
        <end position="211"/>
    </location>
</feature>
<dbReference type="PANTHER" id="PTHR31014:SF0">
    <property type="entry name" value="MITOCHONDRIAL TRANSLATION SYSTEM COMPONENT PET127-RELATED"/>
    <property type="match status" value="1"/>
</dbReference>
<organism evidence="2 3">
    <name type="scientific">Gnomoniopsis smithogilvyi</name>
    <dbReference type="NCBI Taxonomy" id="1191159"/>
    <lineage>
        <taxon>Eukaryota</taxon>
        <taxon>Fungi</taxon>
        <taxon>Dikarya</taxon>
        <taxon>Ascomycota</taxon>
        <taxon>Pezizomycotina</taxon>
        <taxon>Sordariomycetes</taxon>
        <taxon>Sordariomycetidae</taxon>
        <taxon>Diaporthales</taxon>
        <taxon>Gnomoniaceae</taxon>
        <taxon>Gnomoniopsis</taxon>
    </lineage>
</organism>
<name>A0A9W8YP66_9PEZI</name>
<proteinExistence type="predicted"/>
<feature type="region of interest" description="Disordered" evidence="1">
    <location>
        <begin position="123"/>
        <end position="151"/>
    </location>
</feature>
<dbReference type="EMBL" id="JAPEVB010000004">
    <property type="protein sequence ID" value="KAJ4388712.1"/>
    <property type="molecule type" value="Genomic_DNA"/>
</dbReference>
<dbReference type="PROSITE" id="PS51257">
    <property type="entry name" value="PROKAR_LIPOPROTEIN"/>
    <property type="match status" value="1"/>
</dbReference>